<protein>
    <submittedName>
        <fullName evidence="2">Lipoprotein</fullName>
    </submittedName>
</protein>
<gene>
    <name evidence="2" type="ORF">HMPREF0860_0939</name>
</gene>
<organism evidence="2 3">
    <name type="scientific">Treponema socranskii subsp. socranskii VPI DR56BR1116 = ATCC 35536</name>
    <dbReference type="NCBI Taxonomy" id="1125725"/>
    <lineage>
        <taxon>Bacteria</taxon>
        <taxon>Pseudomonadati</taxon>
        <taxon>Spirochaetota</taxon>
        <taxon>Spirochaetia</taxon>
        <taxon>Spirochaetales</taxon>
        <taxon>Treponemataceae</taxon>
        <taxon>Treponema</taxon>
    </lineage>
</organism>
<name>A0ABN0P936_TRESO</name>
<dbReference type="EMBL" id="AVQI01000011">
    <property type="protein sequence ID" value="ERK04849.1"/>
    <property type="molecule type" value="Genomic_DNA"/>
</dbReference>
<accession>A0ABN0P936</accession>
<keyword evidence="2" id="KW-0449">Lipoprotein</keyword>
<dbReference type="Proteomes" id="UP000016646">
    <property type="component" value="Unassembled WGS sequence"/>
</dbReference>
<keyword evidence="1" id="KW-0732">Signal</keyword>
<feature type="signal peptide" evidence="1">
    <location>
        <begin position="1"/>
        <end position="29"/>
    </location>
</feature>
<keyword evidence="3" id="KW-1185">Reference proteome</keyword>
<comment type="caution">
    <text evidence="2">The sequence shown here is derived from an EMBL/GenBank/DDBJ whole genome shotgun (WGS) entry which is preliminary data.</text>
</comment>
<proteinExistence type="predicted"/>
<dbReference type="Gene3D" id="2.40.128.350">
    <property type="match status" value="1"/>
</dbReference>
<dbReference type="PROSITE" id="PS51257">
    <property type="entry name" value="PROKAR_LIPOPROTEIN"/>
    <property type="match status" value="1"/>
</dbReference>
<evidence type="ECO:0000256" key="1">
    <source>
        <dbReference type="SAM" id="SignalP"/>
    </source>
</evidence>
<evidence type="ECO:0000313" key="2">
    <source>
        <dbReference type="EMBL" id="ERK04849.1"/>
    </source>
</evidence>
<sequence length="338" mass="36580">MKKNMRYFFKGWAAAISAALILLSVSCSQNEDELKDHDISELYGYTYHGSITASGGNTLIPSLILYNDKRADWNMSINGMNVVPFYYYTVKNSKSNYTMYWFGGSDLAAAESHDKSKAAMTVQLGINSLDEVVILLTGDALTGIGAMQGVRVTMKKQKNIPHNTDAPTIAFDPNIKDEPVIEVPSGALQADWNGTTSYTGTFDYLVGPGGNVARGHGTCGDGSKPTITVKPGAASTYTVTLGMHRFANGAVMTIEAYDIPDVQVFKDGSDYYLKYDAPDPEPKPEEGGGLPVKKADGTIIKLMKLSVRGKLTGGKLMLRVSFNPGAMPLPVIERFKSE</sequence>
<dbReference type="RefSeq" id="WP_021495434.1">
    <property type="nucleotide sequence ID" value="NZ_AVQI01000011.1"/>
</dbReference>
<evidence type="ECO:0000313" key="3">
    <source>
        <dbReference type="Proteomes" id="UP000016646"/>
    </source>
</evidence>
<feature type="chain" id="PRO_5046098159" evidence="1">
    <location>
        <begin position="30"/>
        <end position="338"/>
    </location>
</feature>
<reference evidence="2 3" key="1">
    <citation type="submission" date="2013-08" db="EMBL/GenBank/DDBJ databases">
        <authorList>
            <person name="Durkin A.S."/>
            <person name="Haft D.R."/>
            <person name="McCorrison J."/>
            <person name="Torralba M."/>
            <person name="Gillis M."/>
            <person name="Haft D.H."/>
            <person name="Methe B."/>
            <person name="Sutton G."/>
            <person name="Nelson K.E."/>
        </authorList>
    </citation>
    <scope>NUCLEOTIDE SEQUENCE [LARGE SCALE GENOMIC DNA]</scope>
    <source>
        <strain evidence="2 3">ATCC 35536</strain>
    </source>
</reference>